<protein>
    <recommendedName>
        <fullName evidence="4">DUF1302 domain-containing protein</fullName>
    </recommendedName>
</protein>
<dbReference type="AlphaFoldDB" id="K2JP26"/>
<dbReference type="PATRIC" id="fig|745411.4.peg.2251"/>
<evidence type="ECO:0000313" key="2">
    <source>
        <dbReference type="EMBL" id="EKE72184.1"/>
    </source>
</evidence>
<dbReference type="EMBL" id="AMRI01000015">
    <property type="protein sequence ID" value="EKE72184.1"/>
    <property type="molecule type" value="Genomic_DNA"/>
</dbReference>
<dbReference type="Pfam" id="PF06980">
    <property type="entry name" value="DUF1302"/>
    <property type="match status" value="1"/>
</dbReference>
<reference evidence="2 3" key="1">
    <citation type="journal article" date="2012" name="J. Bacteriol.">
        <title>Genome Sequence of Gallaecimonas xiamenensis Type Strain 3-C-1.</title>
        <authorList>
            <person name="Lai Q."/>
            <person name="Wang L."/>
            <person name="Wang W."/>
            <person name="Shao Z."/>
        </authorList>
    </citation>
    <scope>NUCLEOTIDE SEQUENCE [LARGE SCALE GENOMIC DNA]</scope>
    <source>
        <strain evidence="2 3">3-C-1</strain>
    </source>
</reference>
<dbReference type="STRING" id="745411.B3C1_11449"/>
<comment type="caution">
    <text evidence="2">The sequence shown here is derived from an EMBL/GenBank/DDBJ whole genome shotgun (WGS) entry which is preliminary data.</text>
</comment>
<evidence type="ECO:0000256" key="1">
    <source>
        <dbReference type="SAM" id="SignalP"/>
    </source>
</evidence>
<evidence type="ECO:0008006" key="4">
    <source>
        <dbReference type="Google" id="ProtNLM"/>
    </source>
</evidence>
<feature type="signal peptide" evidence="1">
    <location>
        <begin position="1"/>
        <end position="31"/>
    </location>
</feature>
<keyword evidence="3" id="KW-1185">Reference proteome</keyword>
<gene>
    <name evidence="2" type="ORF">B3C1_11449</name>
</gene>
<dbReference type="RefSeq" id="WP_008484963.1">
    <property type="nucleotide sequence ID" value="NZ_AMRI01000015.1"/>
</dbReference>
<dbReference type="OrthoDB" id="7000272at2"/>
<accession>K2JP26</accession>
<dbReference type="InterPro" id="IPR010727">
    <property type="entry name" value="DUF1302"/>
</dbReference>
<keyword evidence="1" id="KW-0732">Signal</keyword>
<sequence>MRKEPQRFARHPLAMGVTVALFGMMSMQAQAVSFTLGDEDQVEVSFDSTFSLGASWRAEDRNMDLIGKANQPQFRWTSPYTYPQNDVWMSRGAYSNNGDNGDLNFDKWDNFSTVFKGVHELSIKYQDYGAFIRGMYFYDFALNDGNFAWENPVSGSKSDPCRDKDAEELACKDIRLLDAYVYGDWFFGAEDETVLSVRLGQQVVNWGESTFIPHGLSEINPIDVGRLKAPGADLKEAYIPVGMLWSSLAINENWSIEAFYQYDWEHIYIDSPGTYFSTNDFAGEGGYYNNVQFGFGGRVDLDLDGLTAALNADPTQLANLFNYVALKPKGGAGEREPDDGGQYGLKLNWYSPELGDTEFGLYFMNYHSRRPIISAIAADPTKIGSDIAYIASLGGGLNEDSINNLESFTTGFLEYPEDIKMYGFSFNTNIGTTAFSGEITHRQDEPIQVDDIELIYAAYAEQLAKVGRPELANISQLNPVGGGDYGFKDYIQGYRLVDDTQAQFTLTHLFGPTLGASSVALVFEVGGIKIHDMPDQSELRFNGPGTDRSGPIAGKEGLALALQDGVETNPFPDDFAWGYRALAKFDYPNVFAGVNVSPRIFFSHDVKGITPDPMFLFIEDRKQAAVGVNFDYQSRWSVDFSYSAFWGAVGTTDRLDDRDFVSLSVKYSI</sequence>
<feature type="chain" id="PRO_5003859151" description="DUF1302 domain-containing protein" evidence="1">
    <location>
        <begin position="32"/>
        <end position="669"/>
    </location>
</feature>
<organism evidence="2 3">
    <name type="scientific">Gallaecimonas xiamenensis 3-C-1</name>
    <dbReference type="NCBI Taxonomy" id="745411"/>
    <lineage>
        <taxon>Bacteria</taxon>
        <taxon>Pseudomonadati</taxon>
        <taxon>Pseudomonadota</taxon>
        <taxon>Gammaproteobacteria</taxon>
        <taxon>Enterobacterales</taxon>
        <taxon>Gallaecimonadaceae</taxon>
        <taxon>Gallaecimonas</taxon>
    </lineage>
</organism>
<name>K2JP26_9GAMM</name>
<dbReference type="eggNOG" id="COG3203">
    <property type="taxonomic scope" value="Bacteria"/>
</dbReference>
<evidence type="ECO:0000313" key="3">
    <source>
        <dbReference type="Proteomes" id="UP000006755"/>
    </source>
</evidence>
<proteinExistence type="predicted"/>
<dbReference type="Proteomes" id="UP000006755">
    <property type="component" value="Unassembled WGS sequence"/>
</dbReference>